<sequence length="799" mass="88488">MLVSSSIHLQAAHHDLPTRSRNGVMDLQCIDTDGNEDSGLANTDEMPQDEPQAKRRRVSGKDDPSGPSCCSCRKRKAKCSRDQPCTSCAKLGADCVYDHEKMKPGMRQGAIESLNQRLATLENMFVGQGVLWQQIWNSLNQQSGLDSGCSPGSYQATSFQQQSCQVKEHLQHLSSTTNALCANLPRGQSVSDGVSRTPGSSSSYQRATGISPPGPQGVLPPDDLVDSLVEIYFHKVHPWIPMLHVQRFRTYLSSPSDRARVSTILHAIVSLCVRFSDDPRLHGDVRSRYALRCRQTVILESMESFSVENLQALIICAFDTIGGGRGPSAWSIVGSMTRTVEQLRLSIEEDDDKLHSSTSRALIKRVAFLPRASTWSEAEERRRVFWNVFLMDRFCSISTGWNLSLTSADVHRRLPCEGAIWEAGEPAEVPTPYFGIANQWQKHDKDYLPVARETEGDQTSLGGFAYCIEATESLALVTSFFLQYEVDFRQVNEVQRWLMRFKQLDLRLVQWKFFLPQGWQEACLVNVDGNLDPNLVLAHITHNTAVVLLHQGLAYPPPDWQSLPVRLPSASSSETCQAAAVEVAAITAQFLDHSPVLTSPQFAFCLFVCGKMLLTHAAYYQIPLHSSYDSIVASLDNMSRRWSGALQPSGANLASKFSCRLKKARLSGTDAVDIREAFSDKENTAASSRTMCANLADESLESLGPVTASNQPLPFQNSQTESPESISLAFPPLPLSFQMDNAPRDSISALAFENVNRTDEAHVSNLDVPPNFLDFCDLSEHTFLPSERVAMLSRSYPGS</sequence>
<dbReference type="EMBL" id="JANRMS010000156">
    <property type="protein sequence ID" value="KAJ3545293.1"/>
    <property type="molecule type" value="Genomic_DNA"/>
</dbReference>
<accession>A0ACC1SS54</accession>
<proteinExistence type="predicted"/>
<name>A0ACC1SS54_9HYPO</name>
<reference evidence="1" key="1">
    <citation type="submission" date="2022-08" db="EMBL/GenBank/DDBJ databases">
        <title>Genome Sequence of Fusarium decemcellulare.</title>
        <authorList>
            <person name="Buettner E."/>
        </authorList>
    </citation>
    <scope>NUCLEOTIDE SEQUENCE</scope>
    <source>
        <strain evidence="1">Babe19</strain>
    </source>
</reference>
<comment type="caution">
    <text evidence="1">The sequence shown here is derived from an EMBL/GenBank/DDBJ whole genome shotgun (WGS) entry which is preliminary data.</text>
</comment>
<evidence type="ECO:0000313" key="1">
    <source>
        <dbReference type="EMBL" id="KAJ3545293.1"/>
    </source>
</evidence>
<keyword evidence="2" id="KW-1185">Reference proteome</keyword>
<organism evidence="1 2">
    <name type="scientific">Fusarium decemcellulare</name>
    <dbReference type="NCBI Taxonomy" id="57161"/>
    <lineage>
        <taxon>Eukaryota</taxon>
        <taxon>Fungi</taxon>
        <taxon>Dikarya</taxon>
        <taxon>Ascomycota</taxon>
        <taxon>Pezizomycotina</taxon>
        <taxon>Sordariomycetes</taxon>
        <taxon>Hypocreomycetidae</taxon>
        <taxon>Hypocreales</taxon>
        <taxon>Nectriaceae</taxon>
        <taxon>Fusarium</taxon>
        <taxon>Fusarium decemcellulare species complex</taxon>
    </lineage>
</organism>
<gene>
    <name evidence="1" type="ORF">NM208_g2583</name>
</gene>
<protein>
    <submittedName>
        <fullName evidence="1">Uncharacterized protein</fullName>
    </submittedName>
</protein>
<evidence type="ECO:0000313" key="2">
    <source>
        <dbReference type="Proteomes" id="UP001148629"/>
    </source>
</evidence>
<dbReference type="Proteomes" id="UP001148629">
    <property type="component" value="Unassembled WGS sequence"/>
</dbReference>